<proteinExistence type="inferred from homology"/>
<dbReference type="GO" id="GO:0005524">
    <property type="term" value="F:ATP binding"/>
    <property type="evidence" value="ECO:0007669"/>
    <property type="project" value="UniProtKB-UniRule"/>
</dbReference>
<feature type="binding site" evidence="4">
    <location>
        <position position="216"/>
    </location>
    <ligand>
        <name>ATP</name>
        <dbReference type="ChEBI" id="CHEBI:30616"/>
    </ligand>
</feature>
<feature type="compositionally biased region" description="Polar residues" evidence="6">
    <location>
        <begin position="1"/>
        <end position="12"/>
    </location>
</feature>
<keyword evidence="5" id="KW-0418">Kinase</keyword>
<dbReference type="SUPFAM" id="SSF56112">
    <property type="entry name" value="Protein kinase-like (PK-like)"/>
    <property type="match status" value="1"/>
</dbReference>
<dbReference type="InterPro" id="IPR000719">
    <property type="entry name" value="Prot_kinase_dom"/>
</dbReference>
<keyword evidence="5" id="KW-0723">Serine/threonine-protein kinase</keyword>
<dbReference type="InterPro" id="IPR051931">
    <property type="entry name" value="PAK3-like"/>
</dbReference>
<comment type="similarity">
    <text evidence="1">Belongs to the protein kinase superfamily. STE Ser/Thr protein kinase family. STE20 subfamily.</text>
</comment>
<feature type="domain" description="Protein kinase" evidence="7">
    <location>
        <begin position="182"/>
        <end position="438"/>
    </location>
</feature>
<evidence type="ECO:0000256" key="4">
    <source>
        <dbReference type="PROSITE-ProRule" id="PRU10141"/>
    </source>
</evidence>
<name>A0A7S4NYN3_9EUKA</name>
<keyword evidence="2 4" id="KW-0547">Nucleotide-binding</keyword>
<dbReference type="Gene3D" id="1.10.510.10">
    <property type="entry name" value="Transferase(Phosphotransferase) domain 1"/>
    <property type="match status" value="1"/>
</dbReference>
<dbReference type="PROSITE" id="PS00107">
    <property type="entry name" value="PROTEIN_KINASE_ATP"/>
    <property type="match status" value="1"/>
</dbReference>
<feature type="region of interest" description="Disordered" evidence="6">
    <location>
        <begin position="1"/>
        <end position="20"/>
    </location>
</feature>
<feature type="compositionally biased region" description="Basic and acidic residues" evidence="6">
    <location>
        <begin position="50"/>
        <end position="71"/>
    </location>
</feature>
<keyword evidence="5" id="KW-0808">Transferase</keyword>
<dbReference type="InterPro" id="IPR017441">
    <property type="entry name" value="Protein_kinase_ATP_BS"/>
</dbReference>
<dbReference type="InterPro" id="IPR011009">
    <property type="entry name" value="Kinase-like_dom_sf"/>
</dbReference>
<reference evidence="8" key="1">
    <citation type="submission" date="2021-01" db="EMBL/GenBank/DDBJ databases">
        <authorList>
            <person name="Corre E."/>
            <person name="Pelletier E."/>
            <person name="Niang G."/>
            <person name="Scheremetjew M."/>
            <person name="Finn R."/>
            <person name="Kale V."/>
            <person name="Holt S."/>
            <person name="Cochrane G."/>
            <person name="Meng A."/>
            <person name="Brown T."/>
            <person name="Cohen L."/>
        </authorList>
    </citation>
    <scope>NUCLEOTIDE SEQUENCE</scope>
    <source>
        <strain evidence="8">SoJaBio B1-5/56/2</strain>
    </source>
</reference>
<evidence type="ECO:0000256" key="3">
    <source>
        <dbReference type="ARBA" id="ARBA00022840"/>
    </source>
</evidence>
<evidence type="ECO:0000256" key="5">
    <source>
        <dbReference type="RuleBase" id="RU000304"/>
    </source>
</evidence>
<evidence type="ECO:0000256" key="1">
    <source>
        <dbReference type="ARBA" id="ARBA00008874"/>
    </source>
</evidence>
<dbReference type="PANTHER" id="PTHR45832:SF22">
    <property type="entry name" value="SERINE_THREONINE-PROTEIN KINASE SAMKA-RELATED"/>
    <property type="match status" value="1"/>
</dbReference>
<evidence type="ECO:0000256" key="2">
    <source>
        <dbReference type="ARBA" id="ARBA00022741"/>
    </source>
</evidence>
<protein>
    <recommendedName>
        <fullName evidence="7">Protein kinase domain-containing protein</fullName>
    </recommendedName>
</protein>
<dbReference type="PANTHER" id="PTHR45832">
    <property type="entry name" value="SERINE/THREONINE-PROTEIN KINASE SAMKA-RELATED-RELATED"/>
    <property type="match status" value="1"/>
</dbReference>
<organism evidence="8">
    <name type="scientific">Paramoeba aestuarina</name>
    <dbReference type="NCBI Taxonomy" id="180227"/>
    <lineage>
        <taxon>Eukaryota</taxon>
        <taxon>Amoebozoa</taxon>
        <taxon>Discosea</taxon>
        <taxon>Flabellinia</taxon>
        <taxon>Dactylopodida</taxon>
        <taxon>Paramoebidae</taxon>
        <taxon>Paramoeba</taxon>
    </lineage>
</organism>
<evidence type="ECO:0000313" key="8">
    <source>
        <dbReference type="EMBL" id="CAE2317493.1"/>
    </source>
</evidence>
<feature type="region of interest" description="Disordered" evidence="6">
    <location>
        <begin position="46"/>
        <end position="84"/>
    </location>
</feature>
<dbReference type="AlphaFoldDB" id="A0A7S4NYN3"/>
<dbReference type="InterPro" id="IPR008271">
    <property type="entry name" value="Ser/Thr_kinase_AS"/>
</dbReference>
<evidence type="ECO:0000259" key="7">
    <source>
        <dbReference type="PROSITE" id="PS50011"/>
    </source>
</evidence>
<keyword evidence="3 4" id="KW-0067">ATP-binding</keyword>
<accession>A0A7S4NYN3</accession>
<dbReference type="EMBL" id="HBKR01025332">
    <property type="protein sequence ID" value="CAE2317493.1"/>
    <property type="molecule type" value="Transcribed_RNA"/>
</dbReference>
<dbReference type="Pfam" id="PF00069">
    <property type="entry name" value="Pkinase"/>
    <property type="match status" value="1"/>
</dbReference>
<dbReference type="PROSITE" id="PS50011">
    <property type="entry name" value="PROTEIN_KINASE_DOM"/>
    <property type="match status" value="1"/>
</dbReference>
<dbReference type="CDD" id="cd05122">
    <property type="entry name" value="PKc_STE"/>
    <property type="match status" value="1"/>
</dbReference>
<gene>
    <name evidence="8" type="ORF">NAES01612_LOCUS16606</name>
</gene>
<feature type="compositionally biased region" description="Polar residues" evidence="6">
    <location>
        <begin position="72"/>
        <end position="84"/>
    </location>
</feature>
<evidence type="ECO:0000256" key="6">
    <source>
        <dbReference type="SAM" id="MobiDB-lite"/>
    </source>
</evidence>
<dbReference type="PROSITE" id="PS00108">
    <property type="entry name" value="PROTEIN_KINASE_ST"/>
    <property type="match status" value="1"/>
</dbReference>
<dbReference type="SMART" id="SM00220">
    <property type="entry name" value="S_TKc"/>
    <property type="match status" value="1"/>
</dbReference>
<sequence length="465" mass="54148">MDRPTASSSQDGADSKRRKSLWGGLFRKNEKASIEEEEYIKEMKRRMKLREKSEKAERTRSFSEVPSDKFKTMSNSVGDTNPQQKNYSFYAERIEDLPVDILESLERMRLPRSIVEANFELVLNIVSFADKHVPRRRFVTHAQMDVVRANRKICESNVTDRILLSPDQAYERYSFVDARALYKWDVYLGHGGFGQVVEAKCKDKKDPTYGKRVALKFQNNSDLRGRRMNLEEVSLLKFCDHPNIVKLHRVLEVRSEVWMVMELMRGGNLRQASSSKVTPFREKEIAFVAREALLGIQYLHQQQIVHRDLKDLNMMMSLDGEVKLIDFGLAVDMSNGPRVQMVGSPQWMSPEMIRGEPHWFPVDIWSFMVCVLELANQKPREKANVKRAMFLTATVGIPKKFEEPEKWTHSFKEFAEWGAIIYQEKRPTATKLLEHSFIQSACDIDQIKKRLHKVFMEKAVEKNFA</sequence>
<dbReference type="GO" id="GO:0004674">
    <property type="term" value="F:protein serine/threonine kinase activity"/>
    <property type="evidence" value="ECO:0007669"/>
    <property type="project" value="UniProtKB-KW"/>
</dbReference>